<protein>
    <submittedName>
        <fullName evidence="1">Uncharacterized protein</fullName>
    </submittedName>
</protein>
<dbReference type="EMBL" id="CM023485">
    <property type="protein sequence ID" value="KAH6930377.1"/>
    <property type="molecule type" value="Genomic_DNA"/>
</dbReference>
<evidence type="ECO:0000313" key="1">
    <source>
        <dbReference type="EMBL" id="KAH6930377.1"/>
    </source>
</evidence>
<proteinExistence type="predicted"/>
<comment type="caution">
    <text evidence="1">The sequence shown here is derived from an EMBL/GenBank/DDBJ whole genome shotgun (WGS) entry which is preliminary data.</text>
</comment>
<evidence type="ECO:0000313" key="2">
    <source>
        <dbReference type="Proteomes" id="UP000821845"/>
    </source>
</evidence>
<accession>A0ACB7S5C2</accession>
<organism evidence="1 2">
    <name type="scientific">Hyalomma asiaticum</name>
    <name type="common">Tick</name>
    <dbReference type="NCBI Taxonomy" id="266040"/>
    <lineage>
        <taxon>Eukaryota</taxon>
        <taxon>Metazoa</taxon>
        <taxon>Ecdysozoa</taxon>
        <taxon>Arthropoda</taxon>
        <taxon>Chelicerata</taxon>
        <taxon>Arachnida</taxon>
        <taxon>Acari</taxon>
        <taxon>Parasitiformes</taxon>
        <taxon>Ixodida</taxon>
        <taxon>Ixodoidea</taxon>
        <taxon>Ixodidae</taxon>
        <taxon>Hyalomminae</taxon>
        <taxon>Hyalomma</taxon>
    </lineage>
</organism>
<name>A0ACB7S5C2_HYAAI</name>
<gene>
    <name evidence="1" type="ORF">HPB50_013119</name>
</gene>
<reference evidence="1" key="1">
    <citation type="submission" date="2020-05" db="EMBL/GenBank/DDBJ databases">
        <title>Large-scale comparative analyses of tick genomes elucidate their genetic diversity and vector capacities.</title>
        <authorList>
            <person name="Jia N."/>
            <person name="Wang J."/>
            <person name="Shi W."/>
            <person name="Du L."/>
            <person name="Sun Y."/>
            <person name="Zhan W."/>
            <person name="Jiang J."/>
            <person name="Wang Q."/>
            <person name="Zhang B."/>
            <person name="Ji P."/>
            <person name="Sakyi L.B."/>
            <person name="Cui X."/>
            <person name="Yuan T."/>
            <person name="Jiang B."/>
            <person name="Yang W."/>
            <person name="Lam T.T.-Y."/>
            <person name="Chang Q."/>
            <person name="Ding S."/>
            <person name="Wang X."/>
            <person name="Zhu J."/>
            <person name="Ruan X."/>
            <person name="Zhao L."/>
            <person name="Wei J."/>
            <person name="Que T."/>
            <person name="Du C."/>
            <person name="Cheng J."/>
            <person name="Dai P."/>
            <person name="Han X."/>
            <person name="Huang E."/>
            <person name="Gao Y."/>
            <person name="Liu J."/>
            <person name="Shao H."/>
            <person name="Ye R."/>
            <person name="Li L."/>
            <person name="Wei W."/>
            <person name="Wang X."/>
            <person name="Wang C."/>
            <person name="Yang T."/>
            <person name="Huo Q."/>
            <person name="Li W."/>
            <person name="Guo W."/>
            <person name="Chen H."/>
            <person name="Zhou L."/>
            <person name="Ni X."/>
            <person name="Tian J."/>
            <person name="Zhou Y."/>
            <person name="Sheng Y."/>
            <person name="Liu T."/>
            <person name="Pan Y."/>
            <person name="Xia L."/>
            <person name="Li J."/>
            <person name="Zhao F."/>
            <person name="Cao W."/>
        </authorList>
    </citation>
    <scope>NUCLEOTIDE SEQUENCE</scope>
    <source>
        <strain evidence="1">Hyas-2018</strain>
    </source>
</reference>
<dbReference type="Proteomes" id="UP000821845">
    <property type="component" value="Chromosome 5"/>
</dbReference>
<keyword evidence="2" id="KW-1185">Reference proteome</keyword>
<sequence>MVPVRTRENTRRPQPKRTPTRGASSDANDTATGRGTPTEPTRGQPSERSHLVHRRGARRAGACRGATHLSSEFNSIKSAPADEMNGPDKGRGPRDSRVTAAHVLHPLR</sequence>